<dbReference type="SUPFAM" id="SSF56176">
    <property type="entry name" value="FAD-binding/transporter-associated domain-like"/>
    <property type="match status" value="1"/>
</dbReference>
<dbReference type="InterPro" id="IPR006094">
    <property type="entry name" value="Oxid_FAD_bind_N"/>
</dbReference>
<keyword evidence="4" id="KW-0274">FAD</keyword>
<dbReference type="PROSITE" id="PS51387">
    <property type="entry name" value="FAD_PCMH"/>
    <property type="match status" value="1"/>
</dbReference>
<comment type="caution">
    <text evidence="7">The sequence shown here is derived from an EMBL/GenBank/DDBJ whole genome shotgun (WGS) entry which is preliminary data.</text>
</comment>
<gene>
    <name evidence="7" type="ORF">ACFPH6_43380</name>
</gene>
<evidence type="ECO:0000259" key="6">
    <source>
        <dbReference type="PROSITE" id="PS51387"/>
    </source>
</evidence>
<comment type="cofactor">
    <cofactor evidence="1">
        <name>FAD</name>
        <dbReference type="ChEBI" id="CHEBI:57692"/>
    </cofactor>
</comment>
<feature type="domain" description="FAD-binding PCMH-type" evidence="6">
    <location>
        <begin position="67"/>
        <end position="247"/>
    </location>
</feature>
<dbReference type="Gene3D" id="3.40.462.20">
    <property type="match status" value="1"/>
</dbReference>
<dbReference type="Pfam" id="PF01565">
    <property type="entry name" value="FAD_binding_4"/>
    <property type="match status" value="1"/>
</dbReference>
<name>A0ABV8Z369_9ACTN</name>
<dbReference type="PANTHER" id="PTHR42973">
    <property type="entry name" value="BINDING OXIDOREDUCTASE, PUTATIVE (AFU_ORTHOLOGUE AFUA_1G17690)-RELATED"/>
    <property type="match status" value="1"/>
</dbReference>
<sequence length="557" mass="60770">MTDNRGEMERRRFLYRGASVGGAMLLSGTAGTAAAATAGGAAVQDAVAITPADRNYQDVVRGWNQRYIGKPEKVHLVSTTDQVVAITQQAVKEGRRIAVRSGGHCFEDFVYHSEAKVVVDLSEMRQVSFDTERNAFAVEPGAQLLDVYEGLYRHWGVALPAGICHQVGAGGHVSGGGWGMLCRRDGLVIDHLYAVEVVVVDASGTARAVVATRDESDPNRDLWWAHTGGGGGNFGIVTRYWFRSPGAGGSHPSELLPRPPAEVFINAVSWPWSELTRSDFYTLAQNYAAWHVAHRAPGDPYAGMCSFVGLNHRSNGAIGMVTQMDATVPNAERMLADFVAAVGKGVSVPHEAATTRTGELAAMPEFVKPRRMPWLQATRYLGTSTPTLNDPTLKGDFKSAYMRAEFPDSHLAALYKHLTSDAIDNPTASVQLSSFGGQVNAVAQDATASSHRSAAFKMAWMLYWADPGDEAKSLAWIRESYQEVYAETGGVPVPNDVTDGCYVNYPDIDLGDPKYNSSDVPWHDLYYKGNYPRLQAVKKKWDPRNVFRHSQSVRLPD</sequence>
<evidence type="ECO:0000313" key="8">
    <source>
        <dbReference type="Proteomes" id="UP001596012"/>
    </source>
</evidence>
<dbReference type="InterPro" id="IPR036318">
    <property type="entry name" value="FAD-bd_PCMH-like_sf"/>
</dbReference>
<proteinExistence type="inferred from homology"/>
<protein>
    <submittedName>
        <fullName evidence="7">FAD-binding oxidoreductase</fullName>
    </submittedName>
</protein>
<evidence type="ECO:0000256" key="1">
    <source>
        <dbReference type="ARBA" id="ARBA00001974"/>
    </source>
</evidence>
<dbReference type="Gene3D" id="3.30.465.10">
    <property type="match status" value="1"/>
</dbReference>
<accession>A0ABV8Z369</accession>
<dbReference type="InterPro" id="IPR006311">
    <property type="entry name" value="TAT_signal"/>
</dbReference>
<dbReference type="RefSeq" id="WP_386353247.1">
    <property type="nucleotide sequence ID" value="NZ_JBHSFG010000087.1"/>
</dbReference>
<reference evidence="8" key="1">
    <citation type="journal article" date="2019" name="Int. J. Syst. Evol. Microbiol.">
        <title>The Global Catalogue of Microorganisms (GCM) 10K type strain sequencing project: providing services to taxonomists for standard genome sequencing and annotation.</title>
        <authorList>
            <consortium name="The Broad Institute Genomics Platform"/>
            <consortium name="The Broad Institute Genome Sequencing Center for Infectious Disease"/>
            <person name="Wu L."/>
            <person name="Ma J."/>
        </authorList>
    </citation>
    <scope>NUCLEOTIDE SEQUENCE [LARGE SCALE GENOMIC DNA]</scope>
    <source>
        <strain evidence="8">DT43</strain>
    </source>
</reference>
<evidence type="ECO:0000256" key="2">
    <source>
        <dbReference type="ARBA" id="ARBA00005466"/>
    </source>
</evidence>
<dbReference type="InterPro" id="IPR050416">
    <property type="entry name" value="FAD-linked_Oxidoreductase"/>
</dbReference>
<evidence type="ECO:0000256" key="3">
    <source>
        <dbReference type="ARBA" id="ARBA00022630"/>
    </source>
</evidence>
<organism evidence="7 8">
    <name type="scientific">Streptomyces xiangluensis</name>
    <dbReference type="NCBI Taxonomy" id="2665720"/>
    <lineage>
        <taxon>Bacteria</taxon>
        <taxon>Bacillati</taxon>
        <taxon>Actinomycetota</taxon>
        <taxon>Actinomycetes</taxon>
        <taxon>Kitasatosporales</taxon>
        <taxon>Streptomycetaceae</taxon>
        <taxon>Streptomyces</taxon>
    </lineage>
</organism>
<dbReference type="Pfam" id="PF08031">
    <property type="entry name" value="BBE"/>
    <property type="match status" value="1"/>
</dbReference>
<keyword evidence="5" id="KW-0560">Oxidoreductase</keyword>
<dbReference type="PROSITE" id="PS51318">
    <property type="entry name" value="TAT"/>
    <property type="match status" value="1"/>
</dbReference>
<dbReference type="EMBL" id="JBHSFG010000087">
    <property type="protein sequence ID" value="MFC4471257.1"/>
    <property type="molecule type" value="Genomic_DNA"/>
</dbReference>
<dbReference type="InterPro" id="IPR012951">
    <property type="entry name" value="BBE"/>
</dbReference>
<dbReference type="InterPro" id="IPR016166">
    <property type="entry name" value="FAD-bd_PCMH"/>
</dbReference>
<comment type="similarity">
    <text evidence="2">Belongs to the oxygen-dependent FAD-linked oxidoreductase family.</text>
</comment>
<evidence type="ECO:0000256" key="4">
    <source>
        <dbReference type="ARBA" id="ARBA00022827"/>
    </source>
</evidence>
<keyword evidence="8" id="KW-1185">Reference proteome</keyword>
<keyword evidence="3" id="KW-0285">Flavoprotein</keyword>
<dbReference type="Proteomes" id="UP001596012">
    <property type="component" value="Unassembled WGS sequence"/>
</dbReference>
<dbReference type="PANTHER" id="PTHR42973:SF39">
    <property type="entry name" value="FAD-BINDING PCMH-TYPE DOMAIN-CONTAINING PROTEIN"/>
    <property type="match status" value="1"/>
</dbReference>
<evidence type="ECO:0000313" key="7">
    <source>
        <dbReference type="EMBL" id="MFC4471257.1"/>
    </source>
</evidence>
<evidence type="ECO:0000256" key="5">
    <source>
        <dbReference type="ARBA" id="ARBA00023002"/>
    </source>
</evidence>
<dbReference type="InterPro" id="IPR016169">
    <property type="entry name" value="FAD-bd_PCMH_sub2"/>
</dbReference>